<gene>
    <name evidence="2" type="ORF">B2A_00480</name>
</gene>
<reference evidence="2" key="2">
    <citation type="journal article" date="2014" name="ISME J.">
        <title>Microbial stratification in low pH oxic and suboxic macroscopic growths along an acid mine drainage.</title>
        <authorList>
            <person name="Mendez-Garcia C."/>
            <person name="Mesa V."/>
            <person name="Sprenger R.R."/>
            <person name="Richter M."/>
            <person name="Diez M.S."/>
            <person name="Solano J."/>
            <person name="Bargiela R."/>
            <person name="Golyshina O.V."/>
            <person name="Manteca A."/>
            <person name="Ramos J.L."/>
            <person name="Gallego J.R."/>
            <person name="Llorente I."/>
            <person name="Martins Dos Santos V.A."/>
            <person name="Jensen O.N."/>
            <person name="Pelaez A.I."/>
            <person name="Sanchez J."/>
            <person name="Ferrer M."/>
        </authorList>
    </citation>
    <scope>NUCLEOTIDE SEQUENCE</scope>
</reference>
<dbReference type="AlphaFoldDB" id="T1B5Z4"/>
<accession>T1B5Z4</accession>
<dbReference type="GO" id="GO:0003964">
    <property type="term" value="F:RNA-directed DNA polymerase activity"/>
    <property type="evidence" value="ECO:0007669"/>
    <property type="project" value="UniProtKB-KW"/>
</dbReference>
<comment type="caution">
    <text evidence="2">The sequence shown here is derived from an EMBL/GenBank/DDBJ whole genome shotgun (WGS) entry which is preliminary data.</text>
</comment>
<reference evidence="2" key="1">
    <citation type="submission" date="2013-08" db="EMBL/GenBank/DDBJ databases">
        <authorList>
            <person name="Mendez C."/>
            <person name="Richter M."/>
            <person name="Ferrer M."/>
            <person name="Sanchez J."/>
        </authorList>
    </citation>
    <scope>NUCLEOTIDE SEQUENCE</scope>
</reference>
<proteinExistence type="predicted"/>
<sequence length="101" mass="11187">MMNGPEKSDSVVVAVKPANKAGQPAAEWAEPRTGTKGNTEQPHTRRTQSRDSVSQGLDRVRNAARQRKKEKFTTLLHHVSVDLLRESFLALKRRAAPGVMV</sequence>
<dbReference type="EMBL" id="AUZZ01000371">
    <property type="protein sequence ID" value="EQD68341.1"/>
    <property type="molecule type" value="Genomic_DNA"/>
</dbReference>
<keyword evidence="2" id="KW-0808">Transferase</keyword>
<feature type="region of interest" description="Disordered" evidence="1">
    <location>
        <begin position="1"/>
        <end position="58"/>
    </location>
</feature>
<evidence type="ECO:0000313" key="2">
    <source>
        <dbReference type="EMBL" id="EQD68341.1"/>
    </source>
</evidence>
<protein>
    <submittedName>
        <fullName evidence="2">RNA-directed DNA polymerase (Reverse transcriptase)</fullName>
    </submittedName>
</protein>
<name>T1B5Z4_9ZZZZ</name>
<keyword evidence="2" id="KW-0695">RNA-directed DNA polymerase</keyword>
<evidence type="ECO:0000256" key="1">
    <source>
        <dbReference type="SAM" id="MobiDB-lite"/>
    </source>
</evidence>
<organism evidence="2">
    <name type="scientific">mine drainage metagenome</name>
    <dbReference type="NCBI Taxonomy" id="410659"/>
    <lineage>
        <taxon>unclassified sequences</taxon>
        <taxon>metagenomes</taxon>
        <taxon>ecological metagenomes</taxon>
    </lineage>
</organism>
<keyword evidence="2" id="KW-0548">Nucleotidyltransferase</keyword>